<dbReference type="Gene3D" id="3.40.50.720">
    <property type="entry name" value="NAD(P)-binding Rossmann-like Domain"/>
    <property type="match status" value="1"/>
</dbReference>
<dbReference type="EC" id="1.3.1.95" evidence="2"/>
<gene>
    <name evidence="2" type="ORF">ACFOEE_04775</name>
</gene>
<dbReference type="Gene3D" id="3.90.180.10">
    <property type="entry name" value="Medium-chain alcohol dehydrogenases, catalytic domain"/>
    <property type="match status" value="1"/>
</dbReference>
<dbReference type="PANTHER" id="PTHR43677:SF1">
    <property type="entry name" value="ACRYLYL-COA REDUCTASE ACUI-RELATED"/>
    <property type="match status" value="1"/>
</dbReference>
<name>A0ABV7CGP6_9GAMM</name>
<dbReference type="RefSeq" id="WP_377121449.1">
    <property type="nucleotide sequence ID" value="NZ_JBHRSD010000010.1"/>
</dbReference>
<evidence type="ECO:0000259" key="1">
    <source>
        <dbReference type="SMART" id="SM00829"/>
    </source>
</evidence>
<organism evidence="2 3">
    <name type="scientific">Pseudoalteromonas fenneropenaei</name>
    <dbReference type="NCBI Taxonomy" id="1737459"/>
    <lineage>
        <taxon>Bacteria</taxon>
        <taxon>Pseudomonadati</taxon>
        <taxon>Pseudomonadota</taxon>
        <taxon>Gammaproteobacteria</taxon>
        <taxon>Alteromonadales</taxon>
        <taxon>Pseudoalteromonadaceae</taxon>
        <taxon>Pseudoalteromonas</taxon>
    </lineage>
</organism>
<dbReference type="InterPro" id="IPR013154">
    <property type="entry name" value="ADH-like_N"/>
</dbReference>
<dbReference type="InterPro" id="IPR036291">
    <property type="entry name" value="NAD(P)-bd_dom_sf"/>
</dbReference>
<proteinExistence type="predicted"/>
<dbReference type="SMART" id="SM00829">
    <property type="entry name" value="PKS_ER"/>
    <property type="match status" value="1"/>
</dbReference>
<dbReference type="GO" id="GO:0043958">
    <property type="term" value="F:acryloyl-CoA reductase (NADH) activity"/>
    <property type="evidence" value="ECO:0007669"/>
    <property type="project" value="UniProtKB-EC"/>
</dbReference>
<dbReference type="InterPro" id="IPR051397">
    <property type="entry name" value="Zn-ADH-like_protein"/>
</dbReference>
<dbReference type="CDD" id="cd05280">
    <property type="entry name" value="MDR_yhdh_yhfp"/>
    <property type="match status" value="1"/>
</dbReference>
<protein>
    <submittedName>
        <fullName evidence="2">Acryloyl-CoA reductase</fullName>
        <ecNumber evidence="2">1.3.1.95</ecNumber>
    </submittedName>
</protein>
<evidence type="ECO:0000313" key="2">
    <source>
        <dbReference type="EMBL" id="MFC3031824.1"/>
    </source>
</evidence>
<dbReference type="InterPro" id="IPR011032">
    <property type="entry name" value="GroES-like_sf"/>
</dbReference>
<comment type="caution">
    <text evidence="2">The sequence shown here is derived from an EMBL/GenBank/DDBJ whole genome shotgun (WGS) entry which is preliminary data.</text>
</comment>
<accession>A0ABV7CGP6</accession>
<dbReference type="SUPFAM" id="SSF51735">
    <property type="entry name" value="NAD(P)-binding Rossmann-fold domains"/>
    <property type="match status" value="1"/>
</dbReference>
<feature type="domain" description="Enoyl reductase (ER)" evidence="1">
    <location>
        <begin position="13"/>
        <end position="327"/>
    </location>
</feature>
<dbReference type="Pfam" id="PF08240">
    <property type="entry name" value="ADH_N"/>
    <property type="match status" value="1"/>
</dbReference>
<dbReference type="PANTHER" id="PTHR43677">
    <property type="entry name" value="SHORT-CHAIN DEHYDROGENASE/REDUCTASE"/>
    <property type="match status" value="1"/>
</dbReference>
<dbReference type="Proteomes" id="UP001595453">
    <property type="component" value="Unassembled WGS sequence"/>
</dbReference>
<dbReference type="EMBL" id="JBHRSD010000010">
    <property type="protein sequence ID" value="MFC3031824.1"/>
    <property type="molecule type" value="Genomic_DNA"/>
</dbReference>
<keyword evidence="3" id="KW-1185">Reference proteome</keyword>
<dbReference type="NCBIfam" id="TIGR02823">
    <property type="entry name" value="oxido_YhdH"/>
    <property type="match status" value="1"/>
</dbReference>
<reference evidence="3" key="1">
    <citation type="journal article" date="2019" name="Int. J. Syst. Evol. Microbiol.">
        <title>The Global Catalogue of Microorganisms (GCM) 10K type strain sequencing project: providing services to taxonomists for standard genome sequencing and annotation.</title>
        <authorList>
            <consortium name="The Broad Institute Genomics Platform"/>
            <consortium name="The Broad Institute Genome Sequencing Center for Infectious Disease"/>
            <person name="Wu L."/>
            <person name="Ma J."/>
        </authorList>
    </citation>
    <scope>NUCLEOTIDE SEQUENCE [LARGE SCALE GENOMIC DNA]</scope>
    <source>
        <strain evidence="3">KCTC 42730</strain>
    </source>
</reference>
<dbReference type="InterPro" id="IPR020843">
    <property type="entry name" value="ER"/>
</dbReference>
<dbReference type="SUPFAM" id="SSF50129">
    <property type="entry name" value="GroES-like"/>
    <property type="match status" value="1"/>
</dbReference>
<sequence length="331" mass="35835">MTEHFSALVVRKSVNRTFNCELENLPLDFLPQHEVTIKVHYSSINYKDLMSCAGNPAVTRRFPHIPGTDAAGVVTSSQSPLFTPGDKVMVTCFPMGMNHFGGFSEYISVPASWVMPLPADMTMEQAMAFGTAGYTAAMCVDAITVAGVDNNKKIMVTGITGGVGCIAAAILCQLGYEICADFTTPQSYDFAVKMGATVLLPREELLVTQQQNLAKPRWHAAIDIVGGACLENLIKMTDEHGVIAAVGNASATQFSGNVLPFILRAISLIGINAELSSGDTKSRLWHLLATDWKPTNLMALYNTIKLAELPNLITNYQTQRPFGRIVVAMEP</sequence>
<dbReference type="InterPro" id="IPR014188">
    <property type="entry name" value="Acrylyl-CoA_reductase_AcuI"/>
</dbReference>
<dbReference type="Pfam" id="PF00107">
    <property type="entry name" value="ADH_zinc_N"/>
    <property type="match status" value="1"/>
</dbReference>
<dbReference type="InterPro" id="IPR013149">
    <property type="entry name" value="ADH-like_C"/>
</dbReference>
<evidence type="ECO:0000313" key="3">
    <source>
        <dbReference type="Proteomes" id="UP001595453"/>
    </source>
</evidence>
<keyword evidence="2" id="KW-0560">Oxidoreductase</keyword>